<keyword evidence="4" id="KW-1185">Reference proteome</keyword>
<dbReference type="InterPro" id="IPR001638">
    <property type="entry name" value="Solute-binding_3/MltF_N"/>
</dbReference>
<reference evidence="3 4" key="1">
    <citation type="submission" date="2016-11" db="EMBL/GenBank/DDBJ databases">
        <authorList>
            <person name="Jaros S."/>
            <person name="Januszkiewicz K."/>
            <person name="Wedrychowicz H."/>
        </authorList>
    </citation>
    <scope>NUCLEOTIDE SEQUENCE [LARGE SCALE GENOMIC DNA]</scope>
    <source>
        <strain evidence="3 4">GAS95</strain>
    </source>
</reference>
<name>A0A1N6FCX2_9BURK</name>
<organism evidence="3 4">
    <name type="scientific">Paraburkholderia phenazinium</name>
    <dbReference type="NCBI Taxonomy" id="60549"/>
    <lineage>
        <taxon>Bacteria</taxon>
        <taxon>Pseudomonadati</taxon>
        <taxon>Pseudomonadota</taxon>
        <taxon>Betaproteobacteria</taxon>
        <taxon>Burkholderiales</taxon>
        <taxon>Burkholderiaceae</taxon>
        <taxon>Paraburkholderia</taxon>
    </lineage>
</organism>
<dbReference type="AlphaFoldDB" id="A0A1N6FCX2"/>
<sequence length="246" mass="26563">MDSLVLQQLAPHGVLRTGINLANFLLVGPADAKGHRTGLGPEFARMIALRLGVPFTCVPFVSPRELADAANRDAWDICLIGAERDRAQTIAFTSAYLEIDATCLVHAESPLMSAQTLDRAGVSIAAATGSAYELWLTRHMRHAQLLRAPTHDHAYEAFAQGKADALAGLRPRLLRDESTLAGVRLLDGCFTAVQQAVGTHLQHEAGAAFLERFVEEAKASGLIDELIERHQVRGVRTAPLLSSSSR</sequence>
<dbReference type="PANTHER" id="PTHR35936">
    <property type="entry name" value="MEMBRANE-BOUND LYTIC MUREIN TRANSGLYCOSYLASE F"/>
    <property type="match status" value="1"/>
</dbReference>
<evidence type="ECO:0000259" key="2">
    <source>
        <dbReference type="SMART" id="SM00062"/>
    </source>
</evidence>
<evidence type="ECO:0000313" key="3">
    <source>
        <dbReference type="EMBL" id="SIN93143.1"/>
    </source>
</evidence>
<dbReference type="PANTHER" id="PTHR35936:SF17">
    <property type="entry name" value="ARGININE-BINDING EXTRACELLULAR PROTEIN ARTP"/>
    <property type="match status" value="1"/>
</dbReference>
<dbReference type="SMART" id="SM00062">
    <property type="entry name" value="PBPb"/>
    <property type="match status" value="1"/>
</dbReference>
<dbReference type="EMBL" id="FSRU01000001">
    <property type="protein sequence ID" value="SIN93143.1"/>
    <property type="molecule type" value="Genomic_DNA"/>
</dbReference>
<accession>A0A1N6FCX2</accession>
<dbReference type="SUPFAM" id="SSF53850">
    <property type="entry name" value="Periplasmic binding protein-like II"/>
    <property type="match status" value="1"/>
</dbReference>
<protein>
    <submittedName>
        <fullName evidence="3">Amino acid ABC transporter substrate-binding protein, PAAT family</fullName>
    </submittedName>
</protein>
<proteinExistence type="predicted"/>
<gene>
    <name evidence="3" type="ORF">SAMN05444165_0131</name>
</gene>
<dbReference type="Pfam" id="PF00497">
    <property type="entry name" value="SBP_bac_3"/>
    <property type="match status" value="1"/>
</dbReference>
<feature type="domain" description="Solute-binding protein family 3/N-terminal" evidence="2">
    <location>
        <begin position="14"/>
        <end position="234"/>
    </location>
</feature>
<dbReference type="Gene3D" id="3.40.190.10">
    <property type="entry name" value="Periplasmic binding protein-like II"/>
    <property type="match status" value="2"/>
</dbReference>
<evidence type="ECO:0000256" key="1">
    <source>
        <dbReference type="ARBA" id="ARBA00022729"/>
    </source>
</evidence>
<keyword evidence="1" id="KW-0732">Signal</keyword>
<dbReference type="Proteomes" id="UP000185151">
    <property type="component" value="Unassembled WGS sequence"/>
</dbReference>
<dbReference type="OrthoDB" id="571173at2"/>
<evidence type="ECO:0000313" key="4">
    <source>
        <dbReference type="Proteomes" id="UP000185151"/>
    </source>
</evidence>